<name>A0A378YHR7_9NOCA</name>
<dbReference type="AlphaFoldDB" id="A0A378YHR7"/>
<dbReference type="EMBL" id="UGRY01000002">
    <property type="protein sequence ID" value="SUA76283.1"/>
    <property type="molecule type" value="Genomic_DNA"/>
</dbReference>
<evidence type="ECO:0000259" key="5">
    <source>
        <dbReference type="Pfam" id="PF00149"/>
    </source>
</evidence>
<evidence type="ECO:0000256" key="3">
    <source>
        <dbReference type="ARBA" id="ARBA00023004"/>
    </source>
</evidence>
<dbReference type="PANTHER" id="PTHR42988:SF2">
    <property type="entry name" value="CYCLIC NUCLEOTIDE PHOSPHODIESTERASE CBUA0032-RELATED"/>
    <property type="match status" value="1"/>
</dbReference>
<feature type="domain" description="Calcineurin-like phosphoesterase" evidence="5">
    <location>
        <begin position="6"/>
        <end position="192"/>
    </location>
</feature>
<evidence type="ECO:0000313" key="6">
    <source>
        <dbReference type="EMBL" id="SUA76283.1"/>
    </source>
</evidence>
<protein>
    <submittedName>
        <fullName evidence="6">3',5'-cyclic adenosine monophosphate phosphodiesterase CpdA</fullName>
        <ecNumber evidence="6">3.1.4.17</ecNumber>
    </submittedName>
</protein>
<dbReference type="InterPro" id="IPR004843">
    <property type="entry name" value="Calcineurin-like_PHP"/>
</dbReference>
<reference evidence="6 7" key="1">
    <citation type="submission" date="2018-06" db="EMBL/GenBank/DDBJ databases">
        <authorList>
            <consortium name="Pathogen Informatics"/>
            <person name="Doyle S."/>
        </authorList>
    </citation>
    <scope>NUCLEOTIDE SEQUENCE [LARGE SCALE GENOMIC DNA]</scope>
    <source>
        <strain evidence="6 7">NCTC1934</strain>
    </source>
</reference>
<dbReference type="SUPFAM" id="SSF56300">
    <property type="entry name" value="Metallo-dependent phosphatases"/>
    <property type="match status" value="1"/>
</dbReference>
<dbReference type="PANTHER" id="PTHR42988">
    <property type="entry name" value="PHOSPHOHYDROLASE"/>
    <property type="match status" value="1"/>
</dbReference>
<dbReference type="Gene3D" id="3.60.21.10">
    <property type="match status" value="1"/>
</dbReference>
<dbReference type="CDD" id="cd07402">
    <property type="entry name" value="MPP_GpdQ"/>
    <property type="match status" value="1"/>
</dbReference>
<sequence>MPMVLLAHLSDTHFDGGGRNSDRAERVMAFLAELPTRPDAILVSGDIADEGSAEEYEQARAVFRGADVPVLLLPGNHDDRGTMREILFDAAPGYQPINQVHRVKALTVALLDSSIPGKSEGLLADETYAWLENLLAATPADDTVVIAMHHPPVPIKSTVVDPIPLTNPERLAEIVAGDDRIVGVFTGHAHVPVQTLFAGKQLAIAPSVSSFIGCEWEVGVPGQVPIDFAPEPSLYFHAIEDRRLLTSLRPVPLGGGLTEPAE</sequence>
<organism evidence="6 7">
    <name type="scientific">Nocardia otitidiscaviarum</name>
    <dbReference type="NCBI Taxonomy" id="1823"/>
    <lineage>
        <taxon>Bacteria</taxon>
        <taxon>Bacillati</taxon>
        <taxon>Actinomycetota</taxon>
        <taxon>Actinomycetes</taxon>
        <taxon>Mycobacteriales</taxon>
        <taxon>Nocardiaceae</taxon>
        <taxon>Nocardia</taxon>
    </lineage>
</organism>
<keyword evidence="7" id="KW-1185">Reference proteome</keyword>
<keyword evidence="1" id="KW-0479">Metal-binding</keyword>
<evidence type="ECO:0000256" key="1">
    <source>
        <dbReference type="ARBA" id="ARBA00022723"/>
    </source>
</evidence>
<dbReference type="Pfam" id="PF00149">
    <property type="entry name" value="Metallophos"/>
    <property type="match status" value="1"/>
</dbReference>
<dbReference type="GO" id="GO:0046872">
    <property type="term" value="F:metal ion binding"/>
    <property type="evidence" value="ECO:0007669"/>
    <property type="project" value="UniProtKB-KW"/>
</dbReference>
<dbReference type="Proteomes" id="UP000255467">
    <property type="component" value="Unassembled WGS sequence"/>
</dbReference>
<proteinExistence type="inferred from homology"/>
<keyword evidence="3" id="KW-0408">Iron</keyword>
<dbReference type="EC" id="3.1.4.17" evidence="6"/>
<comment type="similarity">
    <text evidence="4">Belongs to the cyclic nucleotide phosphodiesterase class-III family.</text>
</comment>
<gene>
    <name evidence="6" type="primary">cpdA_2</name>
    <name evidence="6" type="ORF">NCTC1934_02474</name>
</gene>
<dbReference type="InterPro" id="IPR050884">
    <property type="entry name" value="CNP_phosphodiesterase-III"/>
</dbReference>
<accession>A0A378YHR7</accession>
<evidence type="ECO:0000313" key="7">
    <source>
        <dbReference type="Proteomes" id="UP000255467"/>
    </source>
</evidence>
<dbReference type="STRING" id="1406858.GCA_000710895_02312"/>
<evidence type="ECO:0000256" key="4">
    <source>
        <dbReference type="ARBA" id="ARBA00025742"/>
    </source>
</evidence>
<dbReference type="InterPro" id="IPR029052">
    <property type="entry name" value="Metallo-depent_PP-like"/>
</dbReference>
<dbReference type="InterPro" id="IPR026575">
    <property type="entry name" value="GpdQ/CpdA-like"/>
</dbReference>
<evidence type="ECO:0000256" key="2">
    <source>
        <dbReference type="ARBA" id="ARBA00022801"/>
    </source>
</evidence>
<dbReference type="GO" id="GO:0004114">
    <property type="term" value="F:3',5'-cyclic-nucleotide phosphodiesterase activity"/>
    <property type="evidence" value="ECO:0007669"/>
    <property type="project" value="UniProtKB-EC"/>
</dbReference>
<keyword evidence="2 6" id="KW-0378">Hydrolase</keyword>